<feature type="region of interest" description="Disordered" evidence="2">
    <location>
        <begin position="24"/>
        <end position="49"/>
    </location>
</feature>
<evidence type="ECO:0000313" key="4">
    <source>
        <dbReference type="EMBL" id="CEM24570.1"/>
    </source>
</evidence>
<feature type="compositionally biased region" description="Acidic residues" evidence="2">
    <location>
        <begin position="40"/>
        <end position="49"/>
    </location>
</feature>
<feature type="compositionally biased region" description="Polar residues" evidence="2">
    <location>
        <begin position="2400"/>
        <end position="2413"/>
    </location>
</feature>
<feature type="region of interest" description="Disordered" evidence="2">
    <location>
        <begin position="2602"/>
        <end position="2622"/>
    </location>
</feature>
<gene>
    <name evidence="4" type="ORF">Vbra_2238</name>
</gene>
<feature type="region of interest" description="Disordered" evidence="2">
    <location>
        <begin position="75"/>
        <end position="126"/>
    </location>
</feature>
<dbReference type="EMBL" id="CDMY01000583">
    <property type="protein sequence ID" value="CEM24570.1"/>
    <property type="molecule type" value="Genomic_DNA"/>
</dbReference>
<dbReference type="STRING" id="1169540.A0A0G4G7J6"/>
<evidence type="ECO:0000313" key="5">
    <source>
        <dbReference type="Proteomes" id="UP000041254"/>
    </source>
</evidence>
<feature type="region of interest" description="Disordered" evidence="2">
    <location>
        <begin position="793"/>
        <end position="825"/>
    </location>
</feature>
<feature type="region of interest" description="Disordered" evidence="2">
    <location>
        <begin position="1858"/>
        <end position="1879"/>
    </location>
</feature>
<dbReference type="SMART" id="SM00360">
    <property type="entry name" value="RRM"/>
    <property type="match status" value="1"/>
</dbReference>
<dbReference type="InterPro" id="IPR041679">
    <property type="entry name" value="DNA2/NAM7-like_C"/>
</dbReference>
<dbReference type="InterPro" id="IPR012340">
    <property type="entry name" value="NA-bd_OB-fold"/>
</dbReference>
<evidence type="ECO:0000256" key="1">
    <source>
        <dbReference type="PROSITE-ProRule" id="PRU00176"/>
    </source>
</evidence>
<dbReference type="InterPro" id="IPR041677">
    <property type="entry name" value="DNA2/NAM7_AAA_11"/>
</dbReference>
<dbReference type="InterPro" id="IPR047187">
    <property type="entry name" value="SF1_C_Upf1"/>
</dbReference>
<dbReference type="InterPro" id="IPR035979">
    <property type="entry name" value="RBD_domain_sf"/>
</dbReference>
<feature type="compositionally biased region" description="Polar residues" evidence="2">
    <location>
        <begin position="2293"/>
        <end position="2314"/>
    </location>
</feature>
<accession>A0A0G4G7J6</accession>
<dbReference type="InterPro" id="IPR027417">
    <property type="entry name" value="P-loop_NTPase"/>
</dbReference>
<sequence>MDYEENNEFDRAVDASELLPEAFGLDNIDDDNDGLSADGASDDELNADDPLAEFERQATSTAHDDFRVLVGQAADRGTRPHHQQHQQQQQQQQTRDQAVDALLKDPPRFRQYLPPREADKKVDSTRQVSFPRQLDLNQAGLNRALQGIFAKGVISVLASQDSEFVNAKATVTVVDGPVWLLHRRVVILGISERNRAYHNDLVTIELIAVELPQNALDAMYKKVKARGNMSIREREFALSYHILNESILYGRVARAEPLFAGLRHTQVVCRVCQAQTDTMYWTFIPLLREMPAVSVAMATDTKDMLFKFTLEQLYVVQITGWAHSRPRGRVLRFLRDPFRHIYDVLEVEYRLYLPSDKLQDIHKYRSAASLLDAGLSDPDRTDMGAMCTFTIDPPDAEVLDDAISIDLSDGQTESKTVYVHIADVEHFLPLGSYADRYAMERMVTAFLKDYRDNIECCVDLLPKGVSEAGSLTPGLDKLAVTFVLQVDMATGAFSCSTFLRSKIRSQARLSYRCATDIIRGGQGTTDVPPGNTGTTMRASVKEVWKIAEKMRQRRLAEEGLGGMYADGDFAADEFEGRVLVKEFMTAVNRFAGQYLRTKFDKEAPRYIHPCVDGAWVRAASRVCHGMGAMDNDPDTDSKTSIDVSSANACRSVLTEVVANMKANLEGRLAADEIEKVAESFLAQLRARAPPPEYAMPWHAMPEATEKDNETHIDENRELFIQEIPHWIGRDQLIQIFSFWGDVDFCDIKTNRKTGRSIGKAVIAFRTIQQAKTAMAKMQGHGPFTTGQRLKISFSNRDSRPQQQKGKPSKSSPKPSSAPSPSHHSAAVLEGGYHTFPVFGLEPYFQVTSPLRRYIDVIGHRLLLRGDRRQRQGGQGRQASSSVSELFLKPKEGEDREEASQWVAELPKIVLRYNLRFRMVRRAEQQFELMSLCKTLRGSNVKTTALVGPLGTSGITLLFPKRLHLRGCPYHPMPIRQLKLPLTVWRSDKMQCIYHKGREQQRRFEGDFVRIRSLEDRSHVDTWFEDCYLKPFESTLTVEFGLNKCVPVPWCRVALVSVHIATAPRPLPCFHRQYPDAFSSYLDLRDAYRVFKSMDAYASFWHRIRQAQVHASAIMDDFVSELLPTANVRIMRKQDRPARHERFKPYHEVQCVLSTESFGTNVSRKVQENDLVILSIQFDETRSWQGFGHVTHKHWRRARGGKPAAAAVGGGEEEMEMTIKLSPACHSYWEEAPGLVKLPDEVHRFKDHMFLQFIAVIKHDINILRSIEKLSNRSPNQPLGGGSHNNNHYNSHHKNHPRGSNGGNNAPPSSSSGPRFADSRQSVMRTHLVRAMVLSDAKVMRDLKDHARTRIDAPLKRCLPEFLEAPREWYNAPGLPRLNDFQCKAVRQAMTHPISCIQGPPGTGKSITTIHIVHNLLRLSSAIGEAAMRKGSAAASVEQQRILLCAPSNKAADNLLALLVRYEKARGVPLKVVRVYAKSIEAKYYPTWRTMQNYGSSIIREDFEMDPRLKEYALHEAVRKHRPELVRQCEDLKAKYEEIRNGKVFFQKHGDAIRQYETGLAKLEADHITGCQIVVGTCDTCFLHSSMAFEEFSTVIIDEAAQGTEVDCVLACCKATDRVILVGDHKQLGPVVIEKNMYPPVYKVLEKSLFERLFVSEKQREEMRRQNQTQQQQQQQSPQAQEGDNKAATGSRPHRGQKAIPHITLRKQYRMHPRIREFISTEFYEGQLKDSEETRDLEYRLWTQPDMAVFPWPAGRHKPMMLCDNTTPHQPRQANKIEDVIGQQESSMGRQSQVSPYSLTNPGEVRLVAACYQYLIGMGVSAKDVGIITPYKAQAEMLREAIMEVVGLKAPSENSVLDTPLRNLSNGRMRAGGRGRGGRGRGVFNGRGVADLVDGAAGAGVPSVSMLGCASGEGDPDDVLPIIGTVHALQGMERDYIIISFVRSVTEEEVATGRSVGLPRELESQSEGLPMQHEQLFKHIMRRMLRSSLGFLNNKRILNVALSRAKRGLLVFGNLEVLSSELIYERLIHHYRSLKCQISTEQFKQLMEGTINPHATPPPPSGLPAADDIGMDVTEEDRIRQLDILRSIRAGGGREDASPTHSSPAAAAAGAPAAAAAAASGGGGVADVDALSLWDDDASPRANDDLLSGSEYEGSDDEDSFDQYEQREVFKQQYFFGGGKKHQQQQQQPSVFTKFAKELHNGTTAADNEPDSPPVAPRAPPPAAAAAAASPQTPNVPVSMGRRPSGLTPGSPPSGGSGRRSGSGQSSARRAVGPSMSIDELKMLAAQRAEGTIATATMERQASSPLNNLPSTTHQLPPLPPPSGQTGGGRSTSAPLTSPALNGPPAVDDQQAPPQGTTPAGAAAESEQASSSQSIPNRRPPSVPDVPAGRGIFATGHVAHRQQQPPDGLQSNGVATAVNGDHPPLAPRSNGTNNGRGGGGGGEVVGACRMCQEPIEVDLSGGIRQEDLSFIELRLCLQHFAALKKQFIEMEQFWRAKFGNQPEIGIVFGVICSQSYQARLSDILREYGDEWGKVIVEFVAHKGVNFELTDAQGRRPFEAAVLDFQTAAIRCLYSLCDTNSAFFMEHLDQIDTALAVERLDWNPHTSPTAQTHTERSEQSNGVN</sequence>
<protein>
    <recommendedName>
        <fullName evidence="3">RRM domain-containing protein</fullName>
    </recommendedName>
</protein>
<feature type="compositionally biased region" description="Acidic residues" evidence="2">
    <location>
        <begin position="2152"/>
        <end position="2161"/>
    </location>
</feature>
<proteinExistence type="predicted"/>
<dbReference type="SUPFAM" id="SSF54928">
    <property type="entry name" value="RNA-binding domain, RBD"/>
    <property type="match status" value="1"/>
</dbReference>
<keyword evidence="1" id="KW-0694">RNA-binding</keyword>
<dbReference type="SMART" id="SM00955">
    <property type="entry name" value="RNB"/>
    <property type="match status" value="1"/>
</dbReference>
<dbReference type="Pfam" id="PF00076">
    <property type="entry name" value="RRM_1"/>
    <property type="match status" value="1"/>
</dbReference>
<dbReference type="GO" id="GO:0004386">
    <property type="term" value="F:helicase activity"/>
    <property type="evidence" value="ECO:0007669"/>
    <property type="project" value="InterPro"/>
</dbReference>
<dbReference type="PROSITE" id="PS50102">
    <property type="entry name" value="RRM"/>
    <property type="match status" value="1"/>
</dbReference>
<feature type="region of interest" description="Disordered" evidence="2">
    <location>
        <begin position="1273"/>
        <end position="1320"/>
    </location>
</feature>
<dbReference type="GO" id="GO:0004540">
    <property type="term" value="F:RNA nuclease activity"/>
    <property type="evidence" value="ECO:0007669"/>
    <property type="project" value="InterPro"/>
</dbReference>
<keyword evidence="5" id="KW-1185">Reference proteome</keyword>
<dbReference type="PANTHER" id="PTHR10887:SF495">
    <property type="entry name" value="HELICASE SENATAXIN ISOFORM X1-RELATED"/>
    <property type="match status" value="1"/>
</dbReference>
<dbReference type="InterPro" id="IPR045055">
    <property type="entry name" value="DNA2/NAM7-like"/>
</dbReference>
<dbReference type="SUPFAM" id="SSF50249">
    <property type="entry name" value="Nucleic acid-binding proteins"/>
    <property type="match status" value="1"/>
</dbReference>
<dbReference type="CDD" id="cd00590">
    <property type="entry name" value="RRM_SF"/>
    <property type="match status" value="1"/>
</dbReference>
<dbReference type="Gene3D" id="3.30.70.330">
    <property type="match status" value="1"/>
</dbReference>
<dbReference type="Pfam" id="PF13086">
    <property type="entry name" value="AAA_11"/>
    <property type="match status" value="1"/>
</dbReference>
<dbReference type="OrthoDB" id="2285229at2759"/>
<organism evidence="4 5">
    <name type="scientific">Vitrella brassicaformis (strain CCMP3155)</name>
    <dbReference type="NCBI Taxonomy" id="1169540"/>
    <lineage>
        <taxon>Eukaryota</taxon>
        <taxon>Sar</taxon>
        <taxon>Alveolata</taxon>
        <taxon>Colpodellida</taxon>
        <taxon>Vitrellaceae</taxon>
        <taxon>Vitrella</taxon>
    </lineage>
</organism>
<dbReference type="VEuPathDB" id="CryptoDB:Vbra_2238"/>
<dbReference type="Pfam" id="PF13087">
    <property type="entry name" value="AAA_12"/>
    <property type="match status" value="2"/>
</dbReference>
<feature type="compositionally biased region" description="Low complexity" evidence="2">
    <location>
        <begin position="1665"/>
        <end position="1681"/>
    </location>
</feature>
<feature type="compositionally biased region" description="Polar residues" evidence="2">
    <location>
        <begin position="793"/>
        <end position="805"/>
    </location>
</feature>
<evidence type="ECO:0000256" key="2">
    <source>
        <dbReference type="SAM" id="MobiDB-lite"/>
    </source>
</evidence>
<dbReference type="Gene3D" id="3.40.50.300">
    <property type="entry name" value="P-loop containing nucleotide triphosphate hydrolases"/>
    <property type="match status" value="2"/>
</dbReference>
<dbReference type="PANTHER" id="PTHR10887">
    <property type="entry name" value="DNA2/NAM7 HELICASE FAMILY"/>
    <property type="match status" value="1"/>
</dbReference>
<feature type="compositionally biased region" description="Polar residues" evidence="2">
    <location>
        <begin position="2330"/>
        <end position="2339"/>
    </location>
</feature>
<feature type="compositionally biased region" description="Low complexity" evidence="2">
    <location>
        <begin position="808"/>
        <end position="825"/>
    </location>
</feature>
<dbReference type="Proteomes" id="UP000041254">
    <property type="component" value="Unassembled WGS sequence"/>
</dbReference>
<feature type="compositionally biased region" description="Low complexity" evidence="2">
    <location>
        <begin position="2223"/>
        <end position="2232"/>
    </location>
</feature>
<feature type="compositionally biased region" description="Pro residues" evidence="2">
    <location>
        <begin position="2210"/>
        <end position="2222"/>
    </location>
</feature>
<name>A0A0G4G7J6_VITBC</name>
<dbReference type="SUPFAM" id="SSF52540">
    <property type="entry name" value="P-loop containing nucleoside triphosphate hydrolases"/>
    <property type="match status" value="1"/>
</dbReference>
<feature type="region of interest" description="Disordered" evidence="2">
    <location>
        <begin position="867"/>
        <end position="891"/>
    </location>
</feature>
<feature type="region of interest" description="Disordered" evidence="2">
    <location>
        <begin position="2135"/>
        <end position="2161"/>
    </location>
</feature>
<dbReference type="InterPro" id="IPR012677">
    <property type="entry name" value="Nucleotide-bd_a/b_plait_sf"/>
</dbReference>
<reference evidence="4 5" key="1">
    <citation type="submission" date="2014-11" db="EMBL/GenBank/DDBJ databases">
        <authorList>
            <person name="Zhu J."/>
            <person name="Qi W."/>
            <person name="Song R."/>
        </authorList>
    </citation>
    <scope>NUCLEOTIDE SEQUENCE [LARGE SCALE GENOMIC DNA]</scope>
</reference>
<feature type="compositionally biased region" description="Low complexity" evidence="2">
    <location>
        <begin position="2343"/>
        <end position="2373"/>
    </location>
</feature>
<feature type="domain" description="RRM" evidence="3">
    <location>
        <begin position="716"/>
        <end position="796"/>
    </location>
</feature>
<dbReference type="Pfam" id="PF00773">
    <property type="entry name" value="RNB"/>
    <property type="match status" value="1"/>
</dbReference>
<feature type="region of interest" description="Disordered" evidence="2">
    <location>
        <begin position="2202"/>
        <end position="2439"/>
    </location>
</feature>
<dbReference type="InterPro" id="IPR000504">
    <property type="entry name" value="RRM_dom"/>
</dbReference>
<evidence type="ECO:0000259" key="3">
    <source>
        <dbReference type="PROSITE" id="PS50102"/>
    </source>
</evidence>
<dbReference type="CDD" id="cd18808">
    <property type="entry name" value="SF1_C_Upf1"/>
    <property type="match status" value="1"/>
</dbReference>
<feature type="compositionally biased region" description="Low complexity" evidence="2">
    <location>
        <begin position="1302"/>
        <end position="1313"/>
    </location>
</feature>
<dbReference type="InterPro" id="IPR001900">
    <property type="entry name" value="RNase_II/R"/>
</dbReference>
<feature type="region of interest" description="Disordered" evidence="2">
    <location>
        <begin position="1659"/>
        <end position="1700"/>
    </location>
</feature>
<dbReference type="InParanoid" id="A0A0G4G7J6"/>
<dbReference type="GO" id="GO:0003723">
    <property type="term" value="F:RNA binding"/>
    <property type="evidence" value="ECO:0007669"/>
    <property type="project" value="UniProtKB-UniRule"/>
</dbReference>